<evidence type="ECO:0000313" key="6">
    <source>
        <dbReference type="EMBL" id="KPR55999.1"/>
    </source>
</evidence>
<evidence type="ECO:0000313" key="3">
    <source>
        <dbReference type="EMBL" id="EHT9937787.1"/>
    </source>
</evidence>
<dbReference type="Proteomes" id="UP000855471">
    <property type="component" value="Unassembled WGS sequence"/>
</dbReference>
<gene>
    <name evidence="2" type="ORF">AM363_22810</name>
    <name evidence="6" type="ORF">AN672_08570</name>
    <name evidence="7" type="ORF">HV178_04980</name>
    <name evidence="5" type="ORF">I9Y29_003977</name>
    <name evidence="3" type="ORF">KY227_000821</name>
    <name evidence="4" type="ORF">PQQ21_002900</name>
</gene>
<dbReference type="EMBL" id="ABKLER030000011">
    <property type="protein sequence ID" value="EMN4145623.1"/>
    <property type="molecule type" value="Genomic_DNA"/>
</dbReference>
<reference evidence="5" key="3">
    <citation type="journal article" date="2018" name="Genome Biol.">
        <title>SKESA: strategic k-mer extension for scrupulous assemblies.</title>
        <authorList>
            <person name="Souvorov A."/>
            <person name="Agarwala R."/>
            <person name="Lipman D.J."/>
        </authorList>
    </citation>
    <scope>NUCLEOTIDE SEQUENCE</scope>
    <source>
        <strain evidence="5">O50</strain>
    </source>
</reference>
<comment type="similarity">
    <text evidence="1">Belongs to the membrane fusion protein (MFP) (TC 8.A.1) family.</text>
</comment>
<dbReference type="SUPFAM" id="SSF111369">
    <property type="entry name" value="HlyD-like secretion proteins"/>
    <property type="match status" value="1"/>
</dbReference>
<name>A0A0D7M2B8_CITFR</name>
<dbReference type="Gene3D" id="2.40.30.170">
    <property type="match status" value="1"/>
</dbReference>
<reference evidence="3" key="8">
    <citation type="submission" date="2021-07" db="EMBL/GenBank/DDBJ databases">
        <authorList>
            <consortium name="Clinical and Environmental Microbiology Branch: Whole genome sequencing antimicrobial resistance pathogens in the healthcare setting"/>
        </authorList>
    </citation>
    <scope>NUCLEOTIDE SEQUENCE</scope>
    <source>
        <strain evidence="3">2021DK-00049</strain>
        <strain evidence="4">2023GN-00102</strain>
    </source>
</reference>
<evidence type="ECO:0000313" key="2">
    <source>
        <dbReference type="EMBL" id="AXZ49548.1"/>
    </source>
</evidence>
<dbReference type="Proteomes" id="UP000512222">
    <property type="component" value="Chromosome"/>
</dbReference>
<dbReference type="RefSeq" id="WP_003034211.1">
    <property type="nucleotide sequence ID" value="NZ_CABDWZ010000001.1"/>
</dbReference>
<dbReference type="Gene3D" id="2.40.50.100">
    <property type="match status" value="1"/>
</dbReference>
<dbReference type="PROSITE" id="PS51257">
    <property type="entry name" value="PROKAR_LIPOPROTEIN"/>
    <property type="match status" value="1"/>
</dbReference>
<reference evidence="7" key="7">
    <citation type="journal article" date="2021" name="Microb. Genom.">
        <title>A genomic epidemiological study shows that prevalence of antimicrobial resistance in Enterobacterales is associated with the livestock host, as well as antimicrobial usage.</title>
        <authorList>
            <person name="AbuOun M."/>
            <person name="Jones H."/>
            <person name="Stubberfield E."/>
            <person name="Gilson D."/>
            <person name="Shaw L.P."/>
            <person name="Hubbard A.T.M."/>
            <person name="Chau K.K."/>
            <person name="Sebra R."/>
            <person name="Peto T.E.A."/>
            <person name="Crook D.W."/>
            <person name="Read D.S."/>
            <person name="Gweon H.S."/>
            <person name="Walker A.S."/>
            <person name="Stoesser N."/>
            <person name="Smith R.P."/>
            <person name="Anjum M.F."/>
            <person name="On Behalf Of The Rehab Consortium."/>
        </authorList>
    </citation>
    <scope>NUCLEOTIDE SEQUENCE</scope>
    <source>
        <strain evidence="7">RHBSTW-00370</strain>
    </source>
</reference>
<dbReference type="Gene3D" id="1.10.287.470">
    <property type="entry name" value="Helix hairpin bin"/>
    <property type="match status" value="1"/>
</dbReference>
<evidence type="ECO:0000313" key="10">
    <source>
        <dbReference type="Proteomes" id="UP000512222"/>
    </source>
</evidence>
<dbReference type="Gene3D" id="2.40.420.20">
    <property type="match status" value="1"/>
</dbReference>
<dbReference type="PANTHER" id="PTHR30469">
    <property type="entry name" value="MULTIDRUG RESISTANCE PROTEIN MDTA"/>
    <property type="match status" value="1"/>
</dbReference>
<reference evidence="10" key="5">
    <citation type="submission" date="2020-06" db="EMBL/GenBank/DDBJ databases">
        <title>REHAB project genomes.</title>
        <authorList>
            <person name="Shaw L.P."/>
        </authorList>
    </citation>
    <scope>NUCLEOTIDE SEQUENCE [LARGE SCALE GENOMIC DNA]</scope>
    <source>
        <strain evidence="10">RHBSTW-00370</strain>
    </source>
</reference>
<evidence type="ECO:0000313" key="7">
    <source>
        <dbReference type="EMBL" id="QLV29370.1"/>
    </source>
</evidence>
<evidence type="ECO:0000313" key="5">
    <source>
        <dbReference type="EMBL" id="HAT3899509.1"/>
    </source>
</evidence>
<evidence type="ECO:0000256" key="1">
    <source>
        <dbReference type="ARBA" id="ARBA00009477"/>
    </source>
</evidence>
<dbReference type="Proteomes" id="UP000263627">
    <property type="component" value="Chromosome"/>
</dbReference>
<evidence type="ECO:0000313" key="8">
    <source>
        <dbReference type="Proteomes" id="UP000050520"/>
    </source>
</evidence>
<dbReference type="InterPro" id="IPR006143">
    <property type="entry name" value="RND_pump_MFP"/>
</dbReference>
<dbReference type="PANTHER" id="PTHR30469:SF20">
    <property type="entry name" value="EFFLUX RND TRANSPORTER PERIPLASMIC ADAPTOR SUBUNIT"/>
    <property type="match status" value="1"/>
</dbReference>
<dbReference type="EMBL" id="CP056573">
    <property type="protein sequence ID" value="QLV29370.1"/>
    <property type="molecule type" value="Genomic_DNA"/>
</dbReference>
<dbReference type="EMBL" id="LJEB01000033">
    <property type="protein sequence ID" value="KPR55999.1"/>
    <property type="molecule type" value="Genomic_DNA"/>
</dbReference>
<dbReference type="Proteomes" id="UP000050520">
    <property type="component" value="Unassembled WGS sequence"/>
</dbReference>
<organism evidence="5">
    <name type="scientific">Citrobacter freundii</name>
    <dbReference type="NCBI Taxonomy" id="546"/>
    <lineage>
        <taxon>Bacteria</taxon>
        <taxon>Pseudomonadati</taxon>
        <taxon>Pseudomonadota</taxon>
        <taxon>Gammaproteobacteria</taxon>
        <taxon>Enterobacterales</taxon>
        <taxon>Enterobacteriaceae</taxon>
        <taxon>Citrobacter</taxon>
        <taxon>Citrobacter freundii complex</taxon>
    </lineage>
</organism>
<reference evidence="5" key="6">
    <citation type="submission" date="2020-09" db="EMBL/GenBank/DDBJ databases">
        <authorList>
            <consortium name="NCBI Pathogen Detection Project"/>
        </authorList>
    </citation>
    <scope>NUCLEOTIDE SEQUENCE</scope>
    <source>
        <strain evidence="5">O50</strain>
    </source>
</reference>
<reference evidence="2 9" key="4">
    <citation type="submission" date="2018-09" db="EMBL/GenBank/DDBJ databases">
        <title>Whole genome sequencing of Citrobacter freundii AR_0116.</title>
        <authorList>
            <person name="Conlan S."/>
            <person name="Thomas P.J."/>
            <person name="Mullikin J."/>
            <person name="Frank K.M."/>
            <person name="Segre J.A."/>
        </authorList>
    </citation>
    <scope>NUCLEOTIDE SEQUENCE [LARGE SCALE GENOMIC DNA]</scope>
    <source>
        <strain evidence="2 9">AR_0116</strain>
    </source>
</reference>
<evidence type="ECO:0000313" key="4">
    <source>
        <dbReference type="EMBL" id="EMN4145623.1"/>
    </source>
</evidence>
<reference evidence="8" key="1">
    <citation type="submission" date="2015-09" db="EMBL/GenBank/DDBJ databases">
        <title>Prevalence of NDMs in South Africa.</title>
        <authorList>
            <person name="Osei Sekyere J."/>
            <person name="Govinden U."/>
            <person name="Essack S."/>
            <person name="Haldorsen B."/>
            <person name="Samuelsen O."/>
            <person name="Aasnaes B."/>
            <person name="Sundsfjord A."/>
        </authorList>
    </citation>
    <scope>NUCLEOTIDE SEQUENCE [LARGE SCALE GENOMIC DNA]</scope>
    <source>
        <strain evidence="8">ST62:944112508</strain>
    </source>
</reference>
<protein>
    <submittedName>
        <fullName evidence="5">Efflux RND transporter periplasmic adaptor subunit</fullName>
    </submittedName>
</protein>
<dbReference type="GeneID" id="86999779"/>
<dbReference type="EMBL" id="ABBJDF010000003">
    <property type="protein sequence ID" value="EHT9937787.1"/>
    <property type="molecule type" value="Genomic_DNA"/>
</dbReference>
<dbReference type="EMBL" id="CP032184">
    <property type="protein sequence ID" value="AXZ49548.1"/>
    <property type="molecule type" value="Genomic_DNA"/>
</dbReference>
<reference evidence="6 8" key="2">
    <citation type="journal article" date="2017" name="PLoS ONE">
        <title>Genomic and phenotypic characterisation of fluoroquinolone resistance mechanisms in Enterobacteriaceae in Durban, South Africa.</title>
        <authorList>
            <person name="Osei Sekyere J."/>
            <person name="Amoako D.G."/>
        </authorList>
    </citation>
    <scope>NUCLEOTIDE SEQUENCE [LARGE SCALE GENOMIC DNA]</scope>
    <source>
        <strain evidence="6 8">ST62:944112508</strain>
    </source>
</reference>
<dbReference type="AlphaFoldDB" id="A0A0D7M2B8"/>
<dbReference type="EMBL" id="DACSXJ010000031">
    <property type="protein sequence ID" value="HAT3899509.1"/>
    <property type="molecule type" value="Genomic_DNA"/>
</dbReference>
<dbReference type="GO" id="GO:1990281">
    <property type="term" value="C:efflux pump complex"/>
    <property type="evidence" value="ECO:0007669"/>
    <property type="project" value="TreeGrafter"/>
</dbReference>
<evidence type="ECO:0000313" key="9">
    <source>
        <dbReference type="Proteomes" id="UP000263627"/>
    </source>
</evidence>
<sequence length="361" mass="39934">MARYLPLIIFAVFLITACEQKEIDLPIQPRTIKVVEVGKSEKARQRILPARIEYSDSTALSFERSGRIEWLDIRQGTPVAKGQVIARLSSDEARQRVKERQTTADLAQRQFERFQALSARHAVSRDEMDVQRAKRDAANAALQIAREELNQMILTAPFSGIAVSVNARSHQVATAGQTIATLARTDMLDVAFSVPENLFTAMDIRNVTYRPLVQITALPGRQFQADYKEHSASSNNNTLTWKMILTMPRPSDFPAVAGVSGTVTIDLSKLPVSTLREKLVVPVEAVFNPDNSPLNHPHVWVVKGSGEQLTLEERSVTTGELTEGGIVITHGLTNGERVVAAGVNEIHAQQQVRIWTREGGL</sequence>
<accession>A0A0D7M2B8</accession>
<proteinExistence type="inferred from homology"/>
<dbReference type="GO" id="GO:0015562">
    <property type="term" value="F:efflux transmembrane transporter activity"/>
    <property type="evidence" value="ECO:0007669"/>
    <property type="project" value="TreeGrafter"/>
</dbReference>
<dbReference type="NCBIfam" id="TIGR01730">
    <property type="entry name" value="RND_mfp"/>
    <property type="match status" value="1"/>
</dbReference>